<proteinExistence type="predicted"/>
<evidence type="ECO:0000313" key="3">
    <source>
        <dbReference type="Proteomes" id="UP000324800"/>
    </source>
</evidence>
<reference evidence="2 3" key="1">
    <citation type="submission" date="2019-03" db="EMBL/GenBank/DDBJ databases">
        <title>Single cell metagenomics reveals metabolic interactions within the superorganism composed of flagellate Streblomastix strix and complex community of Bacteroidetes bacteria on its surface.</title>
        <authorList>
            <person name="Treitli S.C."/>
            <person name="Kolisko M."/>
            <person name="Husnik F."/>
            <person name="Keeling P."/>
            <person name="Hampl V."/>
        </authorList>
    </citation>
    <scope>NUCLEOTIDE SEQUENCE [LARGE SCALE GENOMIC DNA]</scope>
    <source>
        <strain evidence="2">ST1C</strain>
    </source>
</reference>
<evidence type="ECO:0000256" key="1">
    <source>
        <dbReference type="SAM" id="MobiDB-lite"/>
    </source>
</evidence>
<feature type="compositionally biased region" description="Polar residues" evidence="1">
    <location>
        <begin position="41"/>
        <end position="52"/>
    </location>
</feature>
<feature type="compositionally biased region" description="Basic and acidic residues" evidence="1">
    <location>
        <begin position="56"/>
        <end position="66"/>
    </location>
</feature>
<dbReference type="AlphaFoldDB" id="A0A5J4XAR7"/>
<comment type="caution">
    <text evidence="2">The sequence shown here is derived from an EMBL/GenBank/DDBJ whole genome shotgun (WGS) entry which is preliminary data.</text>
</comment>
<sequence length="564" mass="64675">MAGNSEKLQYSSLFSSSQPLIEEIDDRKRLIEKRQKKKNLFTGQYSKSSDNVHSPRKTDSLTHEDAFESSENVQQFREREAGRLHLGHNKLKQLLPSHNGSIWGSAAAAADIDRVMRFRGENIDTTEENIDKNTDSKQLNEQILNQSEDQQQQQLQQQQYNQQQSTLNPIIGPSNITVPFKLPRIDWLLNRRKLFGQSEPEDEFYCSGRHITKPAQQVVVDLQNQNQGYNNTTHQSYLDSQKKARFRLVQNIDNFDIDNYKKQQQQQQQTISQSFTSPNYCANSNSYSNANYISSPFSSNRPDNMNDINQQIPNAERMIQYQTEKVKQQQKQQQIKIELPVILSAAPTIHTGRSEYRNRVQKPLKWESSNQESIARFQSSLHEPLYSYMYNKQIKQKNTFLTKTNTASTLIAESQGQNQLVREQQNQNKDNQLTPSIMHGLAFKHKVLSDVERSKQYQGYAPDMQLEDIPAHLQKLTNALNIDHQISENQNSQIEINDQNANNIESQLGDVVNSDVQQDAQRNNAINASLQSQEGGTLKNAANFFSNAAEILDDISLQNISIPT</sequence>
<accession>A0A5J4XAR7</accession>
<name>A0A5J4XAR7_9EUKA</name>
<protein>
    <submittedName>
        <fullName evidence="2">Uncharacterized protein</fullName>
    </submittedName>
</protein>
<organism evidence="2 3">
    <name type="scientific">Streblomastix strix</name>
    <dbReference type="NCBI Taxonomy" id="222440"/>
    <lineage>
        <taxon>Eukaryota</taxon>
        <taxon>Metamonada</taxon>
        <taxon>Preaxostyla</taxon>
        <taxon>Oxymonadida</taxon>
        <taxon>Streblomastigidae</taxon>
        <taxon>Streblomastix</taxon>
    </lineage>
</organism>
<dbReference type="EMBL" id="SNRW01000083">
    <property type="protein sequence ID" value="KAA6403589.1"/>
    <property type="molecule type" value="Genomic_DNA"/>
</dbReference>
<feature type="region of interest" description="Disordered" evidence="1">
    <location>
        <begin position="35"/>
        <end position="68"/>
    </location>
</feature>
<dbReference type="Proteomes" id="UP000324800">
    <property type="component" value="Unassembled WGS sequence"/>
</dbReference>
<gene>
    <name evidence="2" type="ORF">EZS28_000881</name>
</gene>
<evidence type="ECO:0000313" key="2">
    <source>
        <dbReference type="EMBL" id="KAA6403589.1"/>
    </source>
</evidence>